<dbReference type="PANTHER" id="PTHR12277">
    <property type="entry name" value="ALPHA/BETA HYDROLASE DOMAIN-CONTAINING PROTEIN"/>
    <property type="match status" value="1"/>
</dbReference>
<dbReference type="InterPro" id="IPR029058">
    <property type="entry name" value="AB_hydrolase_fold"/>
</dbReference>
<keyword evidence="2" id="KW-0378">Hydrolase</keyword>
<evidence type="ECO:0000259" key="1">
    <source>
        <dbReference type="Pfam" id="PF12146"/>
    </source>
</evidence>
<dbReference type="EMBL" id="JBHSXX010000001">
    <property type="protein sequence ID" value="MFC6871682.1"/>
    <property type="molecule type" value="Genomic_DNA"/>
</dbReference>
<dbReference type="SUPFAM" id="SSF53474">
    <property type="entry name" value="alpha/beta-Hydrolases"/>
    <property type="match status" value="1"/>
</dbReference>
<dbReference type="RefSeq" id="WP_345391689.1">
    <property type="nucleotide sequence ID" value="NZ_BAABLA010000007.1"/>
</dbReference>
<feature type="domain" description="Serine aminopeptidase S33" evidence="1">
    <location>
        <begin position="80"/>
        <end position="185"/>
    </location>
</feature>
<dbReference type="Pfam" id="PF12146">
    <property type="entry name" value="Hydrolase_4"/>
    <property type="match status" value="1"/>
</dbReference>
<comment type="caution">
    <text evidence="2">The sequence shown here is derived from an EMBL/GenBank/DDBJ whole genome shotgun (WGS) entry which is preliminary data.</text>
</comment>
<accession>A0ABW2CAV4</accession>
<dbReference type="Gene3D" id="3.40.50.1820">
    <property type="entry name" value="alpha/beta hydrolase"/>
    <property type="match status" value="1"/>
</dbReference>
<dbReference type="GO" id="GO:0016787">
    <property type="term" value="F:hydrolase activity"/>
    <property type="evidence" value="ECO:0007669"/>
    <property type="project" value="UniProtKB-KW"/>
</dbReference>
<reference evidence="3" key="1">
    <citation type="journal article" date="2019" name="Int. J. Syst. Evol. Microbiol.">
        <title>The Global Catalogue of Microorganisms (GCM) 10K type strain sequencing project: providing services to taxonomists for standard genome sequencing and annotation.</title>
        <authorList>
            <consortium name="The Broad Institute Genomics Platform"/>
            <consortium name="The Broad Institute Genome Sequencing Center for Infectious Disease"/>
            <person name="Wu L."/>
            <person name="Ma J."/>
        </authorList>
    </citation>
    <scope>NUCLEOTIDE SEQUENCE [LARGE SCALE GENOMIC DNA]</scope>
    <source>
        <strain evidence="3">KCTC 32255</strain>
    </source>
</reference>
<proteinExistence type="predicted"/>
<name>A0ABW2CAV4_9PSEU</name>
<evidence type="ECO:0000313" key="3">
    <source>
        <dbReference type="Proteomes" id="UP001596337"/>
    </source>
</evidence>
<dbReference type="InterPro" id="IPR022742">
    <property type="entry name" value="Hydrolase_4"/>
</dbReference>
<dbReference type="PANTHER" id="PTHR12277:SF79">
    <property type="entry name" value="XAA-PRO DIPEPTIDYL-PEPTIDASE-RELATED"/>
    <property type="match status" value="1"/>
</dbReference>
<keyword evidence="3" id="KW-1185">Reference proteome</keyword>
<evidence type="ECO:0000313" key="2">
    <source>
        <dbReference type="EMBL" id="MFC6871682.1"/>
    </source>
</evidence>
<dbReference type="Proteomes" id="UP001596337">
    <property type="component" value="Unassembled WGS sequence"/>
</dbReference>
<sequence>MRRVLLVMVVLMGVFGVIVGGMYAAQRSLIYQPSPGPLPSASDVLPGGQDVTLRTDDGLTLSAWFFPARGSAAAADDAPVVLVAQGNGGNRGGRVELARAVTRHGISVLLFDYRGYGENPGDPTEDGLAHDVRAAYDYLISERGVPRERLFYFGESLGCGVVSALAIERPPAGMVLRSPFTNLAAVASEHYPWLPVRLLLKDRYPVADNVTALDDVPMVIVYGTADSIVPPALSERVADAANARSVAVEGAGHNDRVLLDGPELVDALVEIVRSATR</sequence>
<organism evidence="2 3">
    <name type="scientific">Haloechinothrix salitolerans</name>
    <dbReference type="NCBI Taxonomy" id="926830"/>
    <lineage>
        <taxon>Bacteria</taxon>
        <taxon>Bacillati</taxon>
        <taxon>Actinomycetota</taxon>
        <taxon>Actinomycetes</taxon>
        <taxon>Pseudonocardiales</taxon>
        <taxon>Pseudonocardiaceae</taxon>
        <taxon>Haloechinothrix</taxon>
    </lineage>
</organism>
<protein>
    <submittedName>
        <fullName evidence="2">Alpha/beta hydrolase</fullName>
    </submittedName>
</protein>
<gene>
    <name evidence="2" type="ORF">ACFQGD_31635</name>
</gene>